<organism evidence="7 8">
    <name type="scientific">Arsenicicoccus piscis</name>
    <dbReference type="NCBI Taxonomy" id="673954"/>
    <lineage>
        <taxon>Bacteria</taxon>
        <taxon>Bacillati</taxon>
        <taxon>Actinomycetota</taxon>
        <taxon>Actinomycetes</taxon>
        <taxon>Micrococcales</taxon>
        <taxon>Intrasporangiaceae</taxon>
        <taxon>Arsenicicoccus</taxon>
    </lineage>
</organism>
<feature type="transmembrane region" description="Helical" evidence="6">
    <location>
        <begin position="211"/>
        <end position="232"/>
    </location>
</feature>
<keyword evidence="3 6" id="KW-0812">Transmembrane</keyword>
<proteinExistence type="predicted"/>
<comment type="subcellular location">
    <subcellularLocation>
        <location evidence="1">Cell membrane</location>
        <topology evidence="1">Multi-pass membrane protein</topology>
    </subcellularLocation>
</comment>
<protein>
    <submittedName>
        <fullName evidence="7">Cobalt ECF transporter T component CbiQ</fullName>
    </submittedName>
</protein>
<evidence type="ECO:0000256" key="2">
    <source>
        <dbReference type="ARBA" id="ARBA00022475"/>
    </source>
</evidence>
<evidence type="ECO:0000256" key="1">
    <source>
        <dbReference type="ARBA" id="ARBA00004651"/>
    </source>
</evidence>
<dbReference type="PANTHER" id="PTHR34857:SF2">
    <property type="entry name" value="SLL0384 PROTEIN"/>
    <property type="match status" value="1"/>
</dbReference>
<evidence type="ECO:0000256" key="3">
    <source>
        <dbReference type="ARBA" id="ARBA00022692"/>
    </source>
</evidence>
<dbReference type="Proteomes" id="UP001157109">
    <property type="component" value="Unassembled WGS sequence"/>
</dbReference>
<keyword evidence="2" id="KW-1003">Cell membrane</keyword>
<evidence type="ECO:0000313" key="7">
    <source>
        <dbReference type="EMBL" id="GMA21096.1"/>
    </source>
</evidence>
<sequence>MKLVAVVAFVLVVVATPTGRWGAFAVYALLLAGVVAVAHVPARLVLRRMLIEVPFVVFAAVLPFVASGPRVEVLGVSVSATGLVAGATMLLKATLGVVAAIVLAATTAPREMLAGLERLRLPALLVAMLSFMIRYLAVVTGDLHRMRVARESRGDTGGRVGQAAAVAGTAGSLFVRSYERGERVHQAMLARGYAGHLPALVSGRAARAREWALAASLPVATLVTLVLFVSVVPR</sequence>
<keyword evidence="4 6" id="KW-1133">Transmembrane helix</keyword>
<dbReference type="EMBL" id="BSUJ01000001">
    <property type="protein sequence ID" value="GMA21096.1"/>
    <property type="molecule type" value="Genomic_DNA"/>
</dbReference>
<dbReference type="CDD" id="cd16914">
    <property type="entry name" value="EcfT"/>
    <property type="match status" value="1"/>
</dbReference>
<dbReference type="PANTHER" id="PTHR34857">
    <property type="entry name" value="SLL0384 PROTEIN"/>
    <property type="match status" value="1"/>
</dbReference>
<feature type="transmembrane region" description="Helical" evidence="6">
    <location>
        <begin position="25"/>
        <end position="46"/>
    </location>
</feature>
<accession>A0ABQ6HRU9</accession>
<keyword evidence="5 6" id="KW-0472">Membrane</keyword>
<feature type="transmembrane region" description="Helical" evidence="6">
    <location>
        <begin position="119"/>
        <end position="137"/>
    </location>
</feature>
<dbReference type="InterPro" id="IPR012809">
    <property type="entry name" value="ECF_CbiQ"/>
</dbReference>
<dbReference type="InterPro" id="IPR003339">
    <property type="entry name" value="ABC/ECF_trnsptr_transmembrane"/>
</dbReference>
<feature type="transmembrane region" description="Helical" evidence="6">
    <location>
        <begin position="53"/>
        <end position="71"/>
    </location>
</feature>
<name>A0ABQ6HRU9_9MICO</name>
<dbReference type="NCBIfam" id="TIGR02454">
    <property type="entry name" value="ECF_T_CbiQ"/>
    <property type="match status" value="1"/>
</dbReference>
<evidence type="ECO:0000313" key="8">
    <source>
        <dbReference type="Proteomes" id="UP001157109"/>
    </source>
</evidence>
<evidence type="ECO:0000256" key="5">
    <source>
        <dbReference type="ARBA" id="ARBA00023136"/>
    </source>
</evidence>
<keyword evidence="8" id="KW-1185">Reference proteome</keyword>
<reference evidence="8" key="1">
    <citation type="journal article" date="2019" name="Int. J. Syst. Evol. Microbiol.">
        <title>The Global Catalogue of Microorganisms (GCM) 10K type strain sequencing project: providing services to taxonomists for standard genome sequencing and annotation.</title>
        <authorList>
            <consortium name="The Broad Institute Genomics Platform"/>
            <consortium name="The Broad Institute Genome Sequencing Center for Infectious Disease"/>
            <person name="Wu L."/>
            <person name="Ma J."/>
        </authorList>
    </citation>
    <scope>NUCLEOTIDE SEQUENCE [LARGE SCALE GENOMIC DNA]</scope>
    <source>
        <strain evidence="8">NBRC 105830</strain>
    </source>
</reference>
<comment type="caution">
    <text evidence="7">The sequence shown here is derived from an EMBL/GenBank/DDBJ whole genome shotgun (WGS) entry which is preliminary data.</text>
</comment>
<feature type="transmembrane region" description="Helical" evidence="6">
    <location>
        <begin position="83"/>
        <end position="107"/>
    </location>
</feature>
<gene>
    <name evidence="7" type="ORF">GCM10025862_31170</name>
</gene>
<dbReference type="InterPro" id="IPR051611">
    <property type="entry name" value="ECF_transporter_component"/>
</dbReference>
<dbReference type="Pfam" id="PF02361">
    <property type="entry name" value="CbiQ"/>
    <property type="match status" value="1"/>
</dbReference>
<evidence type="ECO:0000256" key="6">
    <source>
        <dbReference type="SAM" id="Phobius"/>
    </source>
</evidence>
<evidence type="ECO:0000256" key="4">
    <source>
        <dbReference type="ARBA" id="ARBA00022989"/>
    </source>
</evidence>